<evidence type="ECO:0000313" key="2">
    <source>
        <dbReference type="EMBL" id="EEH53075.1"/>
    </source>
</evidence>
<evidence type="ECO:0000256" key="1">
    <source>
        <dbReference type="SAM" id="MobiDB-lite"/>
    </source>
</evidence>
<sequence>MPAFALAHALASAPLAIRRRDRAAAVARAPSSSAPAAVVRSRATTTRRRSGGVRCDAAGGDEAASSSSKKDVDWEQKTREMTAERVMEACMEAMAEGDESKLDACLLELEDPTAKRGVVDDLLDRKKGEGDEFWAAKLRAIAAERVLENCMEAVMDGDVDEIEDCMLDAQNDDLLGVDMSTAEDGSTTFKF</sequence>
<accession>C1N5A1</accession>
<dbReference type="OrthoDB" id="498014at2759"/>
<dbReference type="EMBL" id="GG663747">
    <property type="protein sequence ID" value="EEH53075.1"/>
    <property type="molecule type" value="Genomic_DNA"/>
</dbReference>
<dbReference type="Proteomes" id="UP000001876">
    <property type="component" value="Unassembled WGS sequence"/>
</dbReference>
<proteinExistence type="predicted"/>
<evidence type="ECO:0000313" key="3">
    <source>
        <dbReference type="Proteomes" id="UP000001876"/>
    </source>
</evidence>
<dbReference type="GeneID" id="9688576"/>
<protein>
    <submittedName>
        <fullName evidence="2">Predicted protein</fullName>
    </submittedName>
</protein>
<feature type="region of interest" description="Disordered" evidence="1">
    <location>
        <begin position="27"/>
        <end position="76"/>
    </location>
</feature>
<feature type="compositionally biased region" description="Low complexity" evidence="1">
    <location>
        <begin position="27"/>
        <end position="44"/>
    </location>
</feature>
<feature type="compositionally biased region" description="Low complexity" evidence="1">
    <location>
        <begin position="56"/>
        <end position="67"/>
    </location>
</feature>
<keyword evidence="3" id="KW-1185">Reference proteome</keyword>
<dbReference type="RefSeq" id="XP_003063136.1">
    <property type="nucleotide sequence ID" value="XM_003063090.1"/>
</dbReference>
<organism evidence="3">
    <name type="scientific">Micromonas pusilla (strain CCMP1545)</name>
    <name type="common">Picoplanktonic green alga</name>
    <dbReference type="NCBI Taxonomy" id="564608"/>
    <lineage>
        <taxon>Eukaryota</taxon>
        <taxon>Viridiplantae</taxon>
        <taxon>Chlorophyta</taxon>
        <taxon>Mamiellophyceae</taxon>
        <taxon>Mamiellales</taxon>
        <taxon>Mamiellaceae</taxon>
        <taxon>Micromonas</taxon>
    </lineage>
</organism>
<dbReference type="KEGG" id="mpp:MICPUCDRAFT_71103"/>
<gene>
    <name evidence="2" type="ORF">MICPUCDRAFT_71103</name>
</gene>
<dbReference type="AlphaFoldDB" id="C1N5A1"/>
<name>C1N5A1_MICPC</name>
<dbReference type="OMA" id="RCLLECE"/>
<reference evidence="2 3" key="1">
    <citation type="journal article" date="2009" name="Science">
        <title>Green evolution and dynamic adaptations revealed by genomes of the marine picoeukaryotes Micromonas.</title>
        <authorList>
            <person name="Worden A.Z."/>
            <person name="Lee J.H."/>
            <person name="Mock T."/>
            <person name="Rouze P."/>
            <person name="Simmons M.P."/>
            <person name="Aerts A.L."/>
            <person name="Allen A.E."/>
            <person name="Cuvelier M.L."/>
            <person name="Derelle E."/>
            <person name="Everett M.V."/>
            <person name="Foulon E."/>
            <person name="Grimwood J."/>
            <person name="Gundlach H."/>
            <person name="Henrissat B."/>
            <person name="Napoli C."/>
            <person name="McDonald S.M."/>
            <person name="Parker M.S."/>
            <person name="Rombauts S."/>
            <person name="Salamov A."/>
            <person name="Von Dassow P."/>
            <person name="Badger J.H."/>
            <person name="Coutinho P.M."/>
            <person name="Demir E."/>
            <person name="Dubchak I."/>
            <person name="Gentemann C."/>
            <person name="Eikrem W."/>
            <person name="Gready J.E."/>
            <person name="John U."/>
            <person name="Lanier W."/>
            <person name="Lindquist E.A."/>
            <person name="Lucas S."/>
            <person name="Mayer K.F."/>
            <person name="Moreau H."/>
            <person name="Not F."/>
            <person name="Otillar R."/>
            <person name="Panaud O."/>
            <person name="Pangilinan J."/>
            <person name="Paulsen I."/>
            <person name="Piegu B."/>
            <person name="Poliakov A."/>
            <person name="Robbens S."/>
            <person name="Schmutz J."/>
            <person name="Toulza E."/>
            <person name="Wyss T."/>
            <person name="Zelensky A."/>
            <person name="Zhou K."/>
            <person name="Armbrust E.V."/>
            <person name="Bhattacharya D."/>
            <person name="Goodenough U.W."/>
            <person name="Van de Peer Y."/>
            <person name="Grigoriev I.V."/>
        </authorList>
    </citation>
    <scope>NUCLEOTIDE SEQUENCE [LARGE SCALE GENOMIC DNA]</scope>
    <source>
        <strain evidence="2 3">CCMP1545</strain>
    </source>
</reference>